<feature type="non-terminal residue" evidence="1">
    <location>
        <position position="1"/>
    </location>
</feature>
<organism evidence="1 2">
    <name type="scientific">Iphiclides podalirius</name>
    <name type="common">scarce swallowtail</name>
    <dbReference type="NCBI Taxonomy" id="110791"/>
    <lineage>
        <taxon>Eukaryota</taxon>
        <taxon>Metazoa</taxon>
        <taxon>Ecdysozoa</taxon>
        <taxon>Arthropoda</taxon>
        <taxon>Hexapoda</taxon>
        <taxon>Insecta</taxon>
        <taxon>Pterygota</taxon>
        <taxon>Neoptera</taxon>
        <taxon>Endopterygota</taxon>
        <taxon>Lepidoptera</taxon>
        <taxon>Glossata</taxon>
        <taxon>Ditrysia</taxon>
        <taxon>Papilionoidea</taxon>
        <taxon>Papilionidae</taxon>
        <taxon>Papilioninae</taxon>
        <taxon>Iphiclides</taxon>
    </lineage>
</organism>
<keyword evidence="2" id="KW-1185">Reference proteome</keyword>
<reference evidence="1" key="1">
    <citation type="submission" date="2022-03" db="EMBL/GenBank/DDBJ databases">
        <authorList>
            <person name="Martin H S."/>
        </authorList>
    </citation>
    <scope>NUCLEOTIDE SEQUENCE</scope>
</reference>
<dbReference type="EMBL" id="OW152823">
    <property type="protein sequence ID" value="CAH2039967.1"/>
    <property type="molecule type" value="Genomic_DNA"/>
</dbReference>
<evidence type="ECO:0000313" key="2">
    <source>
        <dbReference type="Proteomes" id="UP000837857"/>
    </source>
</evidence>
<protein>
    <submittedName>
        <fullName evidence="1">Uncharacterized protein</fullName>
    </submittedName>
</protein>
<evidence type="ECO:0000313" key="1">
    <source>
        <dbReference type="EMBL" id="CAH2039967.1"/>
    </source>
</evidence>
<dbReference type="Proteomes" id="UP000837857">
    <property type="component" value="Chromosome 11"/>
</dbReference>
<accession>A0ABN8HYY4</accession>
<sequence length="84" mass="9308">MISSMETALGDPHVRAARGPMSGAISGAGLVPRWVIYRTRRRIRDAVGPHLIRRYFIGQALCGLSRITYFVPPWNDLGANAPFQ</sequence>
<gene>
    <name evidence="1" type="ORF">IPOD504_LOCUS2157</name>
</gene>
<name>A0ABN8HYY4_9NEOP</name>
<proteinExistence type="predicted"/>